<evidence type="ECO:0000313" key="1">
    <source>
        <dbReference type="EMBL" id="GAH86508.1"/>
    </source>
</evidence>
<reference evidence="1" key="1">
    <citation type="journal article" date="2014" name="Front. Microbiol.">
        <title>High frequency of phylogenetically diverse reductive dehalogenase-homologous genes in deep subseafloor sedimentary metagenomes.</title>
        <authorList>
            <person name="Kawai M."/>
            <person name="Futagami T."/>
            <person name="Toyoda A."/>
            <person name="Takaki Y."/>
            <person name="Nishi S."/>
            <person name="Hori S."/>
            <person name="Arai W."/>
            <person name="Tsubouchi T."/>
            <person name="Morono Y."/>
            <person name="Uchiyama I."/>
            <person name="Ito T."/>
            <person name="Fujiyama A."/>
            <person name="Inagaki F."/>
            <person name="Takami H."/>
        </authorList>
    </citation>
    <scope>NUCLEOTIDE SEQUENCE</scope>
    <source>
        <strain evidence="1">Expedition CK06-06</strain>
    </source>
</reference>
<organism evidence="1">
    <name type="scientific">marine sediment metagenome</name>
    <dbReference type="NCBI Taxonomy" id="412755"/>
    <lineage>
        <taxon>unclassified sequences</taxon>
        <taxon>metagenomes</taxon>
        <taxon>ecological metagenomes</taxon>
    </lineage>
</organism>
<protein>
    <submittedName>
        <fullName evidence="1">Uncharacterized protein</fullName>
    </submittedName>
</protein>
<gene>
    <name evidence="1" type="ORF">S03H2_61819</name>
</gene>
<proteinExistence type="predicted"/>
<sequence length="213" mass="23578">MSIHGDFDHELKIGDDTQQFRLVRGEGDAVMYNIRNIIPEYRDPLRFTQSNWIGGHGSYERKAPDVYFEGQSIDTTQDGCFFLGPLINPVSESGNGGNFDSAVVQFIWFEATSEWLCATAEKIYRYDWEDSEINTNEELDDSETGIDCDGNAATAIPVTSRIKIEKEIMTVSATGTTLTVTRGVDSDAVSHLTDKDIFVAKGTWVAASTAVAR</sequence>
<name>X1KX38_9ZZZZ</name>
<comment type="caution">
    <text evidence="1">The sequence shown here is derived from an EMBL/GenBank/DDBJ whole genome shotgun (WGS) entry which is preliminary data.</text>
</comment>
<dbReference type="AlphaFoldDB" id="X1KX38"/>
<dbReference type="EMBL" id="BARU01039930">
    <property type="protein sequence ID" value="GAH86508.1"/>
    <property type="molecule type" value="Genomic_DNA"/>
</dbReference>
<feature type="non-terminal residue" evidence="1">
    <location>
        <position position="213"/>
    </location>
</feature>
<accession>X1KX38</accession>